<feature type="chain" id="PRO_5009260356" description="LVIVD repeat-containing protein" evidence="1">
    <location>
        <begin position="29"/>
        <end position="667"/>
    </location>
</feature>
<evidence type="ECO:0000313" key="3">
    <source>
        <dbReference type="Proteomes" id="UP000199103"/>
    </source>
</evidence>
<dbReference type="EMBL" id="LT629772">
    <property type="protein sequence ID" value="SDS51045.1"/>
    <property type="molecule type" value="Genomic_DNA"/>
</dbReference>
<organism evidence="2 3">
    <name type="scientific">Microlunatus soli</name>
    <dbReference type="NCBI Taxonomy" id="630515"/>
    <lineage>
        <taxon>Bacteria</taxon>
        <taxon>Bacillati</taxon>
        <taxon>Actinomycetota</taxon>
        <taxon>Actinomycetes</taxon>
        <taxon>Propionibacteriales</taxon>
        <taxon>Propionibacteriaceae</taxon>
        <taxon>Microlunatus</taxon>
    </lineage>
</organism>
<evidence type="ECO:0000313" key="2">
    <source>
        <dbReference type="EMBL" id="SDS51045.1"/>
    </source>
</evidence>
<sequence>MIKPITSALVLAAVVAGLALLGTEPAAAEPRVETVTATSVPRGPLDLDYAETPGGASLPIQRATLSDVFAQANRAATYGKQCTFDKQPTKGKEPSVRWCFKPADRDTKDWYPQGVTSDADAHSDESWNGHKGLMVSWYDTSDPEVDPDDDGIEKGVRVTVVNTETRKYRHLLLVEPVPTPPDRPATKNYRAVTTDEGGSLHAGGIVWYGRYLYVADTKRGIRVFDLDNIYDLSADPNGDVNDPTKVGLGNDGKTYHGYGYRYVLPQVGRWENDAPGSGDKCAGKDKPMLHSWLSLDRASTPDRLIAGEYCVESSGPGRVAAWSLKDGKIANRGTPTQAFRMPNLKRGKCQNNIQGGLRNQKHWFFNASCKGTKENGVMYRFRPTALPFIWQSEGIKEGPVGPEDLSYRYRGAGDKRLVYSVSEHPGRRMIFARNTYDDYWVPRICDHSDGEPYAFSKNGKLDGLTCFEAKGDDQWVKDTRKDGRAFAVNVRTEYGKERTCVDDTAGWTECKYNHKESKCLVFRGGHKGSSTGEFFGTTRWVSAATGNPGCRPELPKICNPSDGEPYAFGKGDKIYGLTCFEAKGDDQWVLDARKDDQPFAVLVRTQYGKVRRCVDDTAGWTQCGYDHKENECVRFQGFTRDDTFQLTPWVSAATGNPGCKGTRRGSR</sequence>
<reference evidence="2 3" key="1">
    <citation type="submission" date="2016-10" db="EMBL/GenBank/DDBJ databases">
        <authorList>
            <person name="de Groot N.N."/>
        </authorList>
    </citation>
    <scope>NUCLEOTIDE SEQUENCE [LARGE SCALE GENOMIC DNA]</scope>
    <source>
        <strain evidence="2 3">DSM 21800</strain>
    </source>
</reference>
<feature type="signal peptide" evidence="1">
    <location>
        <begin position="1"/>
        <end position="28"/>
    </location>
</feature>
<accession>A0A1H1SSY4</accession>
<keyword evidence="1" id="KW-0732">Signal</keyword>
<proteinExistence type="predicted"/>
<dbReference type="AlphaFoldDB" id="A0A1H1SSY4"/>
<name>A0A1H1SSY4_9ACTN</name>
<evidence type="ECO:0008006" key="4">
    <source>
        <dbReference type="Google" id="ProtNLM"/>
    </source>
</evidence>
<protein>
    <recommendedName>
        <fullName evidence="4">LVIVD repeat-containing protein</fullName>
    </recommendedName>
</protein>
<dbReference type="STRING" id="630515.SAMN04489812_2125"/>
<dbReference type="RefSeq" id="WP_091524136.1">
    <property type="nucleotide sequence ID" value="NZ_LT629772.1"/>
</dbReference>
<dbReference type="OrthoDB" id="618894at2"/>
<dbReference type="Proteomes" id="UP000199103">
    <property type="component" value="Chromosome I"/>
</dbReference>
<keyword evidence="3" id="KW-1185">Reference proteome</keyword>
<gene>
    <name evidence="2" type="ORF">SAMN04489812_2125</name>
</gene>
<evidence type="ECO:0000256" key="1">
    <source>
        <dbReference type="SAM" id="SignalP"/>
    </source>
</evidence>